<dbReference type="OrthoDB" id="4349904at2"/>
<accession>A0A239C2H4</accession>
<dbReference type="RefSeq" id="WP_089295795.1">
    <property type="nucleotide sequence ID" value="NZ_BOMU01000062.1"/>
</dbReference>
<name>A0A239C2H4_9ACTN</name>
<dbReference type="Proteomes" id="UP000198415">
    <property type="component" value="Unassembled WGS sequence"/>
</dbReference>
<proteinExistence type="predicted"/>
<organism evidence="1 2">
    <name type="scientific">Actinoplanes regularis</name>
    <dbReference type="NCBI Taxonomy" id="52697"/>
    <lineage>
        <taxon>Bacteria</taxon>
        <taxon>Bacillati</taxon>
        <taxon>Actinomycetota</taxon>
        <taxon>Actinomycetes</taxon>
        <taxon>Micromonosporales</taxon>
        <taxon>Micromonosporaceae</taxon>
        <taxon>Actinoplanes</taxon>
    </lineage>
</organism>
<dbReference type="AlphaFoldDB" id="A0A239C2H4"/>
<dbReference type="EMBL" id="FZNR01000010">
    <property type="protein sequence ID" value="SNS14366.1"/>
    <property type="molecule type" value="Genomic_DNA"/>
</dbReference>
<reference evidence="1 2" key="1">
    <citation type="submission" date="2017-06" db="EMBL/GenBank/DDBJ databases">
        <authorList>
            <person name="Kim H.J."/>
            <person name="Triplett B.A."/>
        </authorList>
    </citation>
    <scope>NUCLEOTIDE SEQUENCE [LARGE SCALE GENOMIC DNA]</scope>
    <source>
        <strain evidence="1 2">DSM 43151</strain>
    </source>
</reference>
<keyword evidence="2" id="KW-1185">Reference proteome</keyword>
<protein>
    <submittedName>
        <fullName evidence="1">Uncharacterized protein</fullName>
    </submittedName>
</protein>
<evidence type="ECO:0000313" key="1">
    <source>
        <dbReference type="EMBL" id="SNS14366.1"/>
    </source>
</evidence>
<gene>
    <name evidence="1" type="ORF">SAMN06264365_110267</name>
</gene>
<evidence type="ECO:0000313" key="2">
    <source>
        <dbReference type="Proteomes" id="UP000198415"/>
    </source>
</evidence>
<sequence length="637" mass="68438">MTHLLADGYPSRSNSLQRNRFFPRKLMEVRHWQAEQSYHRRSRELLARLGLGRGVLCGLEVARTPEGTLIIGSGAAVDGAGRIVIVPDDVEVDVTRLTDDCGRPAGDPVTEGSVAVSLCFHECGTDLVPMPPEQCADEVSCIASMTREAFAVSVTRTLPGPQHLPEEVCTALFAPADPTDSPGVDRHALLDLLDPRRCEREQDCVPLVVVDLAGTPDDSSLDTSARVVIRSNRQLLDLILCLAERVDKCCGRPPVTAAPRVTALWPWPDSDGTGRAELAENHRLELAFDHDMAEQGLDDPETWLGVWLLGPRLARRVPVTRSPGALEHVAAPVPGDGAAFGVEIDDAWIRSTTLIVVMARSVAGGPIQAADPPHLALDADLAATGLDQAQREQLWALTADGSNHAALGSALYPSAVPGPPPFLPSGDGTAGGELHVVLRPVTETPQPPRLLEIWPPSGSVLNDDTPENAALRLRFQERPAVIVVVSRPLTAEAIAAPRAWLRTWTASPDGEFLYGPRELELFPGEEEVLDDGSARYTFAIAGEIHWDANSEILAQLRATPPIQTESPIGQADPQVLLDADFTGTRLDSQTLFTIWSGAVPNQLSTLHAINSAGRTLFDGVAGGLAHWGFAVTEIHQL</sequence>